<sequence length="520" mass="58269">MLPDIKFLLLLFLRRLHYFIVIALAVAAVGATIAYTLPPGYTARATLLVESPQIPDDLAESTVRAGTSEVLQIIAQRIQTRANLLDMAREFDVYEGRERMSPDEIVADMRSRIGVDLPRRRDAASFVYVTFSAQSGQLAARVTNEIVTRILEENRSLRTAVTSQTLEFFKQEVARLDQDLAEQGAKILAFKQANQGALPDSLDFRRGRQASLQERVLQMERELAGLRDRRTRLTDLYERTGEVTFDDEKLTPEEQRLQSLRNELASALVLYSEQNPRVKALQGQVEVAERIVQEQRAKRTGVSEAMSAYEIQLADLDAQMQYIVNEKTQLESELQSLEASIDKTPENAIVLSTLERDYENLRVQYQQATRDLAAARTGDQIEAQSRGQRITVVEQATPPRVPTSPPRKKIAAAGVAGGIALGGAFIFLLELLNRSVRRPVDLSNKLGITPFVSVPYIRTHRERVIRRSIIFGAIGVVTLGIPIALFLVDQYYLPMDLLIERALDRTGLGALIEQLRSALN</sequence>
<dbReference type="OrthoDB" id="8114194at2"/>
<comment type="subcellular location">
    <subcellularLocation>
        <location evidence="1">Cell membrane</location>
        <topology evidence="1">Multi-pass membrane protein</topology>
    </subcellularLocation>
</comment>
<dbReference type="Pfam" id="PF02706">
    <property type="entry name" value="Wzz"/>
    <property type="match status" value="1"/>
</dbReference>
<dbReference type="Proteomes" id="UP000199340">
    <property type="component" value="Unassembled WGS sequence"/>
</dbReference>
<feature type="coiled-coil region" evidence="6">
    <location>
        <begin position="166"/>
        <end position="236"/>
    </location>
</feature>
<dbReference type="InterPro" id="IPR050445">
    <property type="entry name" value="Bact_polysacc_biosynth/exp"/>
</dbReference>
<feature type="domain" description="Polysaccharide chain length determinant N-terminal" evidence="8">
    <location>
        <begin position="4"/>
        <end position="86"/>
    </location>
</feature>
<dbReference type="RefSeq" id="WP_090029550.1">
    <property type="nucleotide sequence ID" value="NZ_FNEB01000008.1"/>
</dbReference>
<evidence type="ECO:0000256" key="7">
    <source>
        <dbReference type="SAM" id="Phobius"/>
    </source>
</evidence>
<evidence type="ECO:0000256" key="6">
    <source>
        <dbReference type="SAM" id="Coils"/>
    </source>
</evidence>
<dbReference type="EMBL" id="FNEB01000008">
    <property type="protein sequence ID" value="SDJ10232.1"/>
    <property type="molecule type" value="Genomic_DNA"/>
</dbReference>
<protein>
    <submittedName>
        <fullName evidence="9">Polysaccharide chain length determinant protein, PEP-CTERM locus subfamily</fullName>
    </submittedName>
</protein>
<accession>A0A1G8QZP3</accession>
<keyword evidence="5 7" id="KW-0472">Membrane</keyword>
<feature type="transmembrane region" description="Helical" evidence="7">
    <location>
        <begin position="16"/>
        <end position="37"/>
    </location>
</feature>
<evidence type="ECO:0000313" key="9">
    <source>
        <dbReference type="EMBL" id="SDJ10232.1"/>
    </source>
</evidence>
<keyword evidence="2" id="KW-1003">Cell membrane</keyword>
<feature type="coiled-coil region" evidence="6">
    <location>
        <begin position="278"/>
        <end position="378"/>
    </location>
</feature>
<evidence type="ECO:0000256" key="3">
    <source>
        <dbReference type="ARBA" id="ARBA00022692"/>
    </source>
</evidence>
<feature type="transmembrane region" description="Helical" evidence="7">
    <location>
        <begin position="410"/>
        <end position="429"/>
    </location>
</feature>
<reference evidence="9 10" key="1">
    <citation type="submission" date="2016-10" db="EMBL/GenBank/DDBJ databases">
        <authorList>
            <person name="de Groot N.N."/>
        </authorList>
    </citation>
    <scope>NUCLEOTIDE SEQUENCE [LARGE SCALE GENOMIC DNA]</scope>
    <source>
        <strain evidence="9 10">DSM 28010</strain>
    </source>
</reference>
<dbReference type="AlphaFoldDB" id="A0A1G8QZP3"/>
<dbReference type="InterPro" id="IPR003856">
    <property type="entry name" value="LPS_length_determ_N"/>
</dbReference>
<dbReference type="PANTHER" id="PTHR32309">
    <property type="entry name" value="TYROSINE-PROTEIN KINASE"/>
    <property type="match status" value="1"/>
</dbReference>
<name>A0A1G8QZP3_9RHOB</name>
<keyword evidence="10" id="KW-1185">Reference proteome</keyword>
<keyword evidence="4 7" id="KW-1133">Transmembrane helix</keyword>
<evidence type="ECO:0000256" key="1">
    <source>
        <dbReference type="ARBA" id="ARBA00004651"/>
    </source>
</evidence>
<evidence type="ECO:0000313" key="10">
    <source>
        <dbReference type="Proteomes" id="UP000199340"/>
    </source>
</evidence>
<proteinExistence type="predicted"/>
<feature type="transmembrane region" description="Helical" evidence="7">
    <location>
        <begin position="468"/>
        <end position="488"/>
    </location>
</feature>
<dbReference type="STRING" id="490829.SAMN05421850_108165"/>
<evidence type="ECO:0000256" key="2">
    <source>
        <dbReference type="ARBA" id="ARBA00022475"/>
    </source>
</evidence>
<keyword evidence="6" id="KW-0175">Coiled coil</keyword>
<evidence type="ECO:0000256" key="4">
    <source>
        <dbReference type="ARBA" id="ARBA00022989"/>
    </source>
</evidence>
<dbReference type="PANTHER" id="PTHR32309:SF31">
    <property type="entry name" value="CAPSULAR EXOPOLYSACCHARIDE FAMILY"/>
    <property type="match status" value="1"/>
</dbReference>
<evidence type="ECO:0000259" key="8">
    <source>
        <dbReference type="Pfam" id="PF02706"/>
    </source>
</evidence>
<keyword evidence="3 7" id="KW-0812">Transmembrane</keyword>
<evidence type="ECO:0000256" key="5">
    <source>
        <dbReference type="ARBA" id="ARBA00023136"/>
    </source>
</evidence>
<dbReference type="GO" id="GO:0005886">
    <property type="term" value="C:plasma membrane"/>
    <property type="evidence" value="ECO:0007669"/>
    <property type="project" value="UniProtKB-SubCell"/>
</dbReference>
<gene>
    <name evidence="9" type="ORF">SAMN05421850_108165</name>
</gene>
<organism evidence="9 10">
    <name type="scientific">Lutimaribacter saemankumensis</name>
    <dbReference type="NCBI Taxonomy" id="490829"/>
    <lineage>
        <taxon>Bacteria</taxon>
        <taxon>Pseudomonadati</taxon>
        <taxon>Pseudomonadota</taxon>
        <taxon>Alphaproteobacteria</taxon>
        <taxon>Rhodobacterales</taxon>
        <taxon>Roseobacteraceae</taxon>
        <taxon>Lutimaribacter</taxon>
    </lineage>
</organism>